<dbReference type="OrthoDB" id="94039at2759"/>
<dbReference type="Proteomes" id="UP000326565">
    <property type="component" value="Unassembled WGS sequence"/>
</dbReference>
<keyword evidence="2" id="KW-1185">Reference proteome</keyword>
<dbReference type="Gene3D" id="3.40.50.1820">
    <property type="entry name" value="alpha/beta hydrolase"/>
    <property type="match status" value="1"/>
</dbReference>
<reference evidence="1 2" key="1">
    <citation type="submission" date="2019-04" db="EMBL/GenBank/DDBJ databases">
        <title>Friends and foes A comparative genomics study of 23 Aspergillus species from section Flavi.</title>
        <authorList>
            <consortium name="DOE Joint Genome Institute"/>
            <person name="Kjaerbolling I."/>
            <person name="Vesth T."/>
            <person name="Frisvad J.C."/>
            <person name="Nybo J.L."/>
            <person name="Theobald S."/>
            <person name="Kildgaard S."/>
            <person name="Isbrandt T."/>
            <person name="Kuo A."/>
            <person name="Sato A."/>
            <person name="Lyhne E.K."/>
            <person name="Kogle M.E."/>
            <person name="Wiebenga A."/>
            <person name="Kun R.S."/>
            <person name="Lubbers R.J."/>
            <person name="Makela M.R."/>
            <person name="Barry K."/>
            <person name="Chovatia M."/>
            <person name="Clum A."/>
            <person name="Daum C."/>
            <person name="Haridas S."/>
            <person name="He G."/>
            <person name="LaButti K."/>
            <person name="Lipzen A."/>
            <person name="Mondo S."/>
            <person name="Riley R."/>
            <person name="Salamov A."/>
            <person name="Simmons B.A."/>
            <person name="Magnuson J.K."/>
            <person name="Henrissat B."/>
            <person name="Mortensen U.H."/>
            <person name="Larsen T.O."/>
            <person name="Devries R.P."/>
            <person name="Grigoriev I.V."/>
            <person name="Machida M."/>
            <person name="Baker S.E."/>
            <person name="Andersen M.R."/>
        </authorList>
    </citation>
    <scope>NUCLEOTIDE SEQUENCE [LARGE SCALE GENOMIC DNA]</scope>
    <source>
        <strain evidence="1 2">CBS 151.66</strain>
    </source>
</reference>
<evidence type="ECO:0000313" key="1">
    <source>
        <dbReference type="EMBL" id="KAB8067691.1"/>
    </source>
</evidence>
<sequence length="311" mass="34731">MLLSPSPVKLSIHAMKAGKPPLLLAIKQYTPVNNPHSEPDDITIIAGHVNGIPKINCCHQGANSITNWFDHSRDLLYMVNHFRDLIITPVVRNSVHLSVIHPRLFHTLVFLEPIIQVESPGKPGGHIPAPCTSSRPNLWKSRSDAESYIRKNSVGSRWNARAVDRYIQFVPWPTPTVLYPSSSSGAVTLTTTKTQEAWTYLRFNVTPQYTDDDPDDPRDAFKFLSYVLPSALFIFGDKSHINIPHRRKDKLGRIGLGPGGNRGMETGHVRADVLPGASHMMPLEKIRHPTRLISILVEPADRDVPHGKEVI</sequence>
<name>A0A5N5WGZ6_9EURO</name>
<accession>A0A5N5WGZ6</accession>
<evidence type="ECO:0000313" key="2">
    <source>
        <dbReference type="Proteomes" id="UP000326565"/>
    </source>
</evidence>
<dbReference type="EMBL" id="ML732456">
    <property type="protein sequence ID" value="KAB8067691.1"/>
    <property type="molecule type" value="Genomic_DNA"/>
</dbReference>
<evidence type="ECO:0008006" key="3">
    <source>
        <dbReference type="Google" id="ProtNLM"/>
    </source>
</evidence>
<dbReference type="AlphaFoldDB" id="A0A5N5WGZ6"/>
<dbReference type="InterPro" id="IPR029058">
    <property type="entry name" value="AB_hydrolase_fold"/>
</dbReference>
<gene>
    <name evidence="1" type="ORF">BDV29DRAFT_196239</name>
</gene>
<organism evidence="1 2">
    <name type="scientific">Aspergillus leporis</name>
    <dbReference type="NCBI Taxonomy" id="41062"/>
    <lineage>
        <taxon>Eukaryota</taxon>
        <taxon>Fungi</taxon>
        <taxon>Dikarya</taxon>
        <taxon>Ascomycota</taxon>
        <taxon>Pezizomycotina</taxon>
        <taxon>Eurotiomycetes</taxon>
        <taxon>Eurotiomycetidae</taxon>
        <taxon>Eurotiales</taxon>
        <taxon>Aspergillaceae</taxon>
        <taxon>Aspergillus</taxon>
        <taxon>Aspergillus subgen. Circumdati</taxon>
    </lineage>
</organism>
<proteinExistence type="predicted"/>
<protein>
    <recommendedName>
        <fullName evidence="3">Alpha/Beta hydrolase protein</fullName>
    </recommendedName>
</protein>